<dbReference type="OrthoDB" id="5125852at2"/>
<protein>
    <submittedName>
        <fullName evidence="1">Uncharacterized protein</fullName>
    </submittedName>
</protein>
<dbReference type="RefSeq" id="WP_067875337.1">
    <property type="nucleotide sequence ID" value="NZ_CP013979.1"/>
</dbReference>
<gene>
    <name evidence="1" type="ORF">ATC03_08015</name>
</gene>
<dbReference type="EMBL" id="CP013979">
    <property type="protein sequence ID" value="ANJ26664.1"/>
    <property type="molecule type" value="Genomic_DNA"/>
</dbReference>
<accession>A0A191WEQ5</accession>
<dbReference type="Proteomes" id="UP000078437">
    <property type="component" value="Chromosome"/>
</dbReference>
<dbReference type="STRING" id="453304.ATC03_08015"/>
<reference evidence="2" key="2">
    <citation type="submission" date="2016-01" db="EMBL/GenBank/DDBJ databases">
        <title>Complete genome sequence of Agromyces aureus AR33T and comparison with related organisms.</title>
        <authorList>
            <person name="Corretto E."/>
            <person name="Antonielli L."/>
            <person name="Sessitsch A."/>
            <person name="Brader G."/>
        </authorList>
    </citation>
    <scope>NUCLEOTIDE SEQUENCE [LARGE SCALE GENOMIC DNA]</scope>
    <source>
        <strain evidence="2">AR33</strain>
    </source>
</reference>
<dbReference type="AlphaFoldDB" id="A0A191WEQ5"/>
<name>A0A191WEQ5_9MICO</name>
<keyword evidence="2" id="KW-1185">Reference proteome</keyword>
<evidence type="ECO:0000313" key="1">
    <source>
        <dbReference type="EMBL" id="ANJ26664.1"/>
    </source>
</evidence>
<sequence length="150" mass="16151">MFRRWRRARLAAQASAHAAAKPPRPTAADLRGEHLFDLLNAKLSEFIGPNGAWSLVRRAEGDTDRIFDAVITHQISAELTRAVLDERDAVAVVVPAEAEPLALSWEPAPLVVWAEPASDATTSDATADAEAEEISVAPAYSEHGFEARAA</sequence>
<reference evidence="1 2" key="1">
    <citation type="journal article" date="2016" name="Int. J. Syst. Evol. Microbiol.">
        <title>Agromyces aureus sp. nov., isolated from the rhizosphere of Salix caprea L. grown in a heavy-metal-contaminated soil.</title>
        <authorList>
            <person name="Corretto E."/>
            <person name="Antonielli L."/>
            <person name="Sessitsch A."/>
            <person name="Compant S."/>
            <person name="Gorfer M."/>
            <person name="Kuffner M."/>
            <person name="Brader G."/>
        </authorList>
    </citation>
    <scope>NUCLEOTIDE SEQUENCE [LARGE SCALE GENOMIC DNA]</scope>
    <source>
        <strain evidence="1 2">AR33</strain>
    </source>
</reference>
<dbReference type="KEGG" id="agy:ATC03_08015"/>
<proteinExistence type="predicted"/>
<organism evidence="1 2">
    <name type="scientific">Agromyces aureus</name>
    <dbReference type="NCBI Taxonomy" id="453304"/>
    <lineage>
        <taxon>Bacteria</taxon>
        <taxon>Bacillati</taxon>
        <taxon>Actinomycetota</taxon>
        <taxon>Actinomycetes</taxon>
        <taxon>Micrococcales</taxon>
        <taxon>Microbacteriaceae</taxon>
        <taxon>Agromyces</taxon>
    </lineage>
</organism>
<evidence type="ECO:0000313" key="2">
    <source>
        <dbReference type="Proteomes" id="UP000078437"/>
    </source>
</evidence>